<dbReference type="EMBL" id="CP030104">
    <property type="protein sequence ID" value="AWX43824.1"/>
    <property type="molecule type" value="Genomic_DNA"/>
</dbReference>
<proteinExistence type="predicted"/>
<evidence type="ECO:0000313" key="1">
    <source>
        <dbReference type="EMBL" id="AWX43824.1"/>
    </source>
</evidence>
<name>A0A2Z4LQI4_9FLAO</name>
<sequence>MVLSSSVYGQLNDYKYIIVPKKFDAYKTENKHQTSTMIKHLFAQKGFNAVYDDELPEDLSRDRCLGLLVNLEDNSSMFSTKTVLVMRDCTSNEIFRTLEGRSKVKDYRAAYSEAIEKSFGSFDGLQYKYEPRKNIEVTEKPITVSFKNDVKSLDEASKPKMVVQEATPENQSFKSMEPKSSNFKKAETKMNESFTSELLYAQPIENGYQLVDSAPKVRMKLIETSIENVFLIDYKGISGVVLKKENRWFLEYLEGGTKKIEELNIKF</sequence>
<dbReference type="AlphaFoldDB" id="A0A2Z4LQI4"/>
<keyword evidence="2" id="KW-1185">Reference proteome</keyword>
<dbReference type="Proteomes" id="UP000248536">
    <property type="component" value="Chromosome"/>
</dbReference>
<evidence type="ECO:0000313" key="2">
    <source>
        <dbReference type="Proteomes" id="UP000248536"/>
    </source>
</evidence>
<protein>
    <submittedName>
        <fullName evidence="1">Uncharacterized protein</fullName>
    </submittedName>
</protein>
<dbReference type="KEGG" id="spon:HME9304_00815"/>
<organism evidence="1 2">
    <name type="scientific">Flagellimonas maritima</name>
    <dbReference type="NCBI Taxonomy" id="1383885"/>
    <lineage>
        <taxon>Bacteria</taxon>
        <taxon>Pseudomonadati</taxon>
        <taxon>Bacteroidota</taxon>
        <taxon>Flavobacteriia</taxon>
        <taxon>Flavobacteriales</taxon>
        <taxon>Flavobacteriaceae</taxon>
        <taxon>Flagellimonas</taxon>
    </lineage>
</organism>
<accession>A0A2Z4LQI4</accession>
<reference evidence="1 2" key="1">
    <citation type="submission" date="2018-06" db="EMBL/GenBank/DDBJ databases">
        <title>Spongiibacterium sp. HME9304 Genome sequencing and assembly.</title>
        <authorList>
            <person name="Kang H."/>
            <person name="Kim H."/>
            <person name="Joh K."/>
        </authorList>
    </citation>
    <scope>NUCLEOTIDE SEQUENCE [LARGE SCALE GENOMIC DNA]</scope>
    <source>
        <strain evidence="1 2">HME9304</strain>
    </source>
</reference>
<gene>
    <name evidence="1" type="ORF">HME9304_00815</name>
</gene>